<protein>
    <submittedName>
        <fullName evidence="3">(pine wood nematode) hypothetical protein</fullName>
    </submittedName>
</protein>
<feature type="region of interest" description="Disordered" evidence="1">
    <location>
        <begin position="177"/>
        <end position="246"/>
    </location>
</feature>
<feature type="transmembrane region" description="Helical" evidence="2">
    <location>
        <begin position="51"/>
        <end position="71"/>
    </location>
</feature>
<evidence type="ECO:0000313" key="4">
    <source>
        <dbReference type="Proteomes" id="UP000095284"/>
    </source>
</evidence>
<evidence type="ECO:0000256" key="1">
    <source>
        <dbReference type="SAM" id="MobiDB-lite"/>
    </source>
</evidence>
<evidence type="ECO:0000313" key="6">
    <source>
        <dbReference type="WBParaSite" id="BXY_1409400.1"/>
    </source>
</evidence>
<keyword evidence="2" id="KW-0812">Transmembrane</keyword>
<dbReference type="Proteomes" id="UP000095284">
    <property type="component" value="Unplaced"/>
</dbReference>
<evidence type="ECO:0000313" key="3">
    <source>
        <dbReference type="EMBL" id="CAD5234268.1"/>
    </source>
</evidence>
<dbReference type="OrthoDB" id="10661512at2759"/>
<dbReference type="EMBL" id="CAJFDI010000006">
    <property type="protein sequence ID" value="CAD5234268.1"/>
    <property type="molecule type" value="Genomic_DNA"/>
</dbReference>
<proteinExistence type="predicted"/>
<feature type="compositionally biased region" description="Basic and acidic residues" evidence="1">
    <location>
        <begin position="177"/>
        <end position="192"/>
    </location>
</feature>
<keyword evidence="2" id="KW-0472">Membrane</keyword>
<sequence length="246" mass="27625">MPEVGRHQKTYSVRPVEVVRSASATSVSETRIDLPPVLNGKSPKGRRRSRCLDCYVVLLLTISTVFLLTGASLSFTEFREGKVVLLLGALGLVPTIPSLFLLSRRLTDPNDVIQVYCSLSYAVGTVCILSIYHVWKVEGYKKNKFTIFLNSLFALLLFLSSLTVQCFRITEVKNQSEKEKNGNLKKEKSPEKKGKKKQNNTKSEESQKKGKKNKQRKPENRNKSSKSSSKFSAKSMKSSVEINKCL</sequence>
<evidence type="ECO:0000256" key="2">
    <source>
        <dbReference type="SAM" id="Phobius"/>
    </source>
</evidence>
<dbReference type="Proteomes" id="UP000659654">
    <property type="component" value="Unassembled WGS sequence"/>
</dbReference>
<feature type="transmembrane region" description="Helical" evidence="2">
    <location>
        <begin position="115"/>
        <end position="135"/>
    </location>
</feature>
<name>A0A1I7SM11_BURXY</name>
<keyword evidence="2" id="KW-1133">Transmembrane helix</keyword>
<organism evidence="4 6">
    <name type="scientific">Bursaphelenchus xylophilus</name>
    <name type="common">Pinewood nematode worm</name>
    <name type="synonym">Aphelenchoides xylophilus</name>
    <dbReference type="NCBI Taxonomy" id="6326"/>
    <lineage>
        <taxon>Eukaryota</taxon>
        <taxon>Metazoa</taxon>
        <taxon>Ecdysozoa</taxon>
        <taxon>Nematoda</taxon>
        <taxon>Chromadorea</taxon>
        <taxon>Rhabditida</taxon>
        <taxon>Tylenchina</taxon>
        <taxon>Tylenchomorpha</taxon>
        <taxon>Aphelenchoidea</taxon>
        <taxon>Aphelenchoididae</taxon>
        <taxon>Bursaphelenchus</taxon>
    </lineage>
</organism>
<feature type="transmembrane region" description="Helical" evidence="2">
    <location>
        <begin position="83"/>
        <end position="103"/>
    </location>
</feature>
<feature type="transmembrane region" description="Helical" evidence="2">
    <location>
        <begin position="147"/>
        <end position="170"/>
    </location>
</feature>
<dbReference type="EMBL" id="CAJFCV020000006">
    <property type="protein sequence ID" value="CAG9129957.1"/>
    <property type="molecule type" value="Genomic_DNA"/>
</dbReference>
<gene>
    <name evidence="3" type="ORF">BXYJ_LOCUS14359</name>
</gene>
<dbReference type="AlphaFoldDB" id="A0A1I7SM11"/>
<evidence type="ECO:0000313" key="5">
    <source>
        <dbReference type="Proteomes" id="UP000659654"/>
    </source>
</evidence>
<accession>A0A1I7SM11</accession>
<keyword evidence="5" id="KW-1185">Reference proteome</keyword>
<feature type="compositionally biased region" description="Low complexity" evidence="1">
    <location>
        <begin position="225"/>
        <end position="239"/>
    </location>
</feature>
<dbReference type="WBParaSite" id="BXY_1409400.1">
    <property type="protein sequence ID" value="BXY_1409400.1"/>
    <property type="gene ID" value="BXY_1409400"/>
</dbReference>
<reference evidence="3" key="2">
    <citation type="submission" date="2020-09" db="EMBL/GenBank/DDBJ databases">
        <authorList>
            <person name="Kikuchi T."/>
        </authorList>
    </citation>
    <scope>NUCLEOTIDE SEQUENCE</scope>
    <source>
        <strain evidence="3">Ka4C1</strain>
    </source>
</reference>
<dbReference type="Proteomes" id="UP000582659">
    <property type="component" value="Unassembled WGS sequence"/>
</dbReference>
<reference evidence="6" key="1">
    <citation type="submission" date="2016-11" db="UniProtKB">
        <authorList>
            <consortium name="WormBaseParasite"/>
        </authorList>
    </citation>
    <scope>IDENTIFICATION</scope>
</reference>